<name>A0A7Y6QBN9_9HYPH</name>
<evidence type="ECO:0000313" key="1">
    <source>
        <dbReference type="EMBL" id="NVD42664.1"/>
    </source>
</evidence>
<keyword evidence="2" id="KW-1185">Reference proteome</keyword>
<comment type="caution">
    <text evidence="1">The sequence shown here is derived from an EMBL/GenBank/DDBJ whole genome shotgun (WGS) entry which is preliminary data.</text>
</comment>
<dbReference type="EMBL" id="JABWDU010000010">
    <property type="protein sequence ID" value="NVD42664.1"/>
    <property type="molecule type" value="Genomic_DNA"/>
</dbReference>
<keyword evidence="1" id="KW-0378">Hydrolase</keyword>
<proteinExistence type="predicted"/>
<protein>
    <submittedName>
        <fullName evidence="1">Glycoside hydrolase</fullName>
    </submittedName>
</protein>
<dbReference type="SUPFAM" id="SSF51445">
    <property type="entry name" value="(Trans)glycosidases"/>
    <property type="match status" value="1"/>
</dbReference>
<reference evidence="1 2" key="1">
    <citation type="submission" date="2020-06" db="EMBL/GenBank/DDBJ databases">
        <authorList>
            <person name="Grouzdev D.S."/>
        </authorList>
    </citation>
    <scope>NUCLEOTIDE SEQUENCE [LARGE SCALE GENOMIC DNA]</scope>
    <source>
        <strain evidence="1 2">HO-A22</strain>
    </source>
</reference>
<dbReference type="AlphaFoldDB" id="A0A7Y6QBN9"/>
<organism evidence="1 2">
    <name type="scientific">Ensifer oleiphilus</name>
    <dbReference type="NCBI Taxonomy" id="2742698"/>
    <lineage>
        <taxon>Bacteria</taxon>
        <taxon>Pseudomonadati</taxon>
        <taxon>Pseudomonadota</taxon>
        <taxon>Alphaproteobacteria</taxon>
        <taxon>Hyphomicrobiales</taxon>
        <taxon>Rhizobiaceae</taxon>
        <taxon>Sinorhizobium/Ensifer group</taxon>
        <taxon>Ensifer</taxon>
    </lineage>
</organism>
<dbReference type="Gene3D" id="3.20.20.80">
    <property type="entry name" value="Glycosidases"/>
    <property type="match status" value="1"/>
</dbReference>
<dbReference type="InterPro" id="IPR017853">
    <property type="entry name" value="GH"/>
</dbReference>
<evidence type="ECO:0000313" key="2">
    <source>
        <dbReference type="Proteomes" id="UP000520198"/>
    </source>
</evidence>
<accession>A0A7Y6QBN9</accession>
<dbReference type="GO" id="GO:0016787">
    <property type="term" value="F:hydrolase activity"/>
    <property type="evidence" value="ECO:0007669"/>
    <property type="project" value="UniProtKB-KW"/>
</dbReference>
<sequence length="379" mass="42043">MCSARLGSERWVWTAVARRVLLCALLSLFAIEPVTAIERDRNATGIFGINRVNLAWLTPDEQRKVLGEIAASGATHVRLSLSAPVARSIDAVEIAHGLGLKILLEIQLTNPDFYADDVDARTGYGRIWDIRRLSDIDLERYRENLKAALRRMDDAGVPLVAVEPGNEINYSAYNGDLIVFREPGAVTPRRVPDIRNREAFERGLAIYVEIARMTRQELKATIFSRNAVVVSAGLSDMNAGESDQKGMERLDPEDVIALLKSLGLDRYVDAYGIHVYPGRKAGPKLANYIRELLRFCTAGDRGKPCWVTEWGVANAARSCPFDDRNRADAIAATRSVFQALMSSGQLMAAFYYDWDTHDAYGVWRCGRLSPAGVRAIAPN</sequence>
<dbReference type="Proteomes" id="UP000520198">
    <property type="component" value="Unassembled WGS sequence"/>
</dbReference>
<gene>
    <name evidence="1" type="ORF">HT585_27715</name>
</gene>